<name>A0A6C0E1Z9_9ZZZZ</name>
<organism evidence="1">
    <name type="scientific">viral metagenome</name>
    <dbReference type="NCBI Taxonomy" id="1070528"/>
    <lineage>
        <taxon>unclassified sequences</taxon>
        <taxon>metagenomes</taxon>
        <taxon>organismal metagenomes</taxon>
    </lineage>
</organism>
<dbReference type="EMBL" id="MN739720">
    <property type="protein sequence ID" value="QHT22788.1"/>
    <property type="molecule type" value="Genomic_DNA"/>
</dbReference>
<reference evidence="1" key="1">
    <citation type="journal article" date="2020" name="Nature">
        <title>Giant virus diversity and host interactions through global metagenomics.</title>
        <authorList>
            <person name="Schulz F."/>
            <person name="Roux S."/>
            <person name="Paez-Espino D."/>
            <person name="Jungbluth S."/>
            <person name="Walsh D.A."/>
            <person name="Denef V.J."/>
            <person name="McMahon K.D."/>
            <person name="Konstantinidis K.T."/>
            <person name="Eloe-Fadrosh E.A."/>
            <person name="Kyrpides N.C."/>
            <person name="Woyke T."/>
        </authorList>
    </citation>
    <scope>NUCLEOTIDE SEQUENCE</scope>
    <source>
        <strain evidence="1">GVMAG-M-3300023179-114</strain>
    </source>
</reference>
<dbReference type="InterPro" id="IPR029044">
    <property type="entry name" value="Nucleotide-diphossugar_trans"/>
</dbReference>
<proteinExistence type="predicted"/>
<accession>A0A6C0E1Z9</accession>
<dbReference type="InterPro" id="IPR029063">
    <property type="entry name" value="SAM-dependent_MTases_sf"/>
</dbReference>
<evidence type="ECO:0000313" key="1">
    <source>
        <dbReference type="EMBL" id="QHT22788.1"/>
    </source>
</evidence>
<evidence type="ECO:0008006" key="2">
    <source>
        <dbReference type="Google" id="ProtNLM"/>
    </source>
</evidence>
<sequence length="1008" mass="120150">MSSKLKCLYNIHTMSRHINILCDYNYINYAVALIYSIKMNTSLNIIINFLCLDEATYDIISNLNFTIHCFKESDILHNTQLIYLKNTDRTYYIYTLSSYFTNYIMVNNNDCDSVMYIDADIYFHKDIQYLYDAFQDTDVGIFRHRFDNDDIMNGAGKFNVGVVYFKKSRKGKQVLDWWTDAVLYRKYAERGLNTMGDQKYLDEFPVLCNENEIFIDGDVGHGAPWNWNDYDLSNVHNYEIKYKGQTQLLIFTHFSKFICDFEKNTYNANWHGYYPLTNNGQIYDNKNLKKIHDEYFIALKNAVTIVNNIQKNKHKQIKIAVGMIVFESDYVLQQCIDQIYPFVDQILITEGPVKFWQDKGKTTSMDNTNFILDNYNDYDHKITLIHGQFEEKTEECNSYIPYIREDIEYLWQIDADEIYTVENILKIKQMLLDERPTSVGVRSCTFYGGFDSHLTGFEQKNDNFLRIFKFMKGAYWKTHRPPTIEYPVSIETKHISSDELFHKWNIQMHHYSYVFPTQVKYKMDYYANFLNRDGIIPNYYNDVYLKWITGTVQQKIAIEYQYNGVHEFTIERRGDCYTVMYDDFHPETIRRDFHVLKQRFKSEMLSIIHENSKNDVMVPLKQLKQNKAQLMKREFYPDHWNHLVYILKFVPMLYLKTFHHVLCRDGSTYQLLKNNNYDVNYKGYDYSADVVQTAKEEWSYDQFYTKDIYQLCDFGENDIIYADGLLDALLDSDNCLDFILKLNAEYVILNRIAVSSKHEITTYTDKFHTTICYIYEEHKLLDIIASNNYRIKTRERSCFLLEHIEISNRRMGKMVMSWKHPLIPLKQVVLHKDQLSNGYPTHWNNFLKSLLFIENVNSFEFYELGCGIGTTYKLLKDNHFELNYHGYDFSESMIVTAKKTWSYEKYYVKDIYAFTSFTKKCILYVDGTIDIQTNADQMLTFILQLNAHYVILNRVQIGDECSVTTHFAYDLFHAIEYVFDKKQFFNIIYDNKYKIMFSIDTLFLLEKQ</sequence>
<dbReference type="AlphaFoldDB" id="A0A6C0E1Z9"/>
<protein>
    <recommendedName>
        <fullName evidence="2">Glycosyltransferase 2-like domain-containing protein</fullName>
    </recommendedName>
</protein>
<dbReference type="Gene3D" id="3.40.50.150">
    <property type="entry name" value="Vaccinia Virus protein VP39"/>
    <property type="match status" value="1"/>
</dbReference>
<dbReference type="SUPFAM" id="SSF53448">
    <property type="entry name" value="Nucleotide-diphospho-sugar transferases"/>
    <property type="match status" value="1"/>
</dbReference>
<dbReference type="Gene3D" id="3.90.550.10">
    <property type="entry name" value="Spore Coat Polysaccharide Biosynthesis Protein SpsA, Chain A"/>
    <property type="match status" value="1"/>
</dbReference>
<dbReference type="SUPFAM" id="SSF53335">
    <property type="entry name" value="S-adenosyl-L-methionine-dependent methyltransferases"/>
    <property type="match status" value="1"/>
</dbReference>